<organism evidence="1 2">
    <name type="scientific">Chaenocephalus aceratus</name>
    <name type="common">Blackfin icefish</name>
    <name type="synonym">Chaenichthys aceratus</name>
    <dbReference type="NCBI Taxonomy" id="36190"/>
    <lineage>
        <taxon>Eukaryota</taxon>
        <taxon>Metazoa</taxon>
        <taxon>Chordata</taxon>
        <taxon>Craniata</taxon>
        <taxon>Vertebrata</taxon>
        <taxon>Euteleostomi</taxon>
        <taxon>Actinopterygii</taxon>
        <taxon>Neopterygii</taxon>
        <taxon>Teleostei</taxon>
        <taxon>Neoteleostei</taxon>
        <taxon>Acanthomorphata</taxon>
        <taxon>Eupercaria</taxon>
        <taxon>Perciformes</taxon>
        <taxon>Notothenioidei</taxon>
        <taxon>Channichthyidae</taxon>
        <taxon>Chaenocephalus</taxon>
    </lineage>
</organism>
<comment type="caution">
    <text evidence="1">The sequence shown here is derived from an EMBL/GenBank/DDBJ whole genome shotgun (WGS) entry which is preliminary data.</text>
</comment>
<name>A0ACB9VV55_CHAAC</name>
<accession>A0ACB9VV55</accession>
<dbReference type="EMBL" id="CM043799">
    <property type="protein sequence ID" value="KAI4803742.1"/>
    <property type="molecule type" value="Genomic_DNA"/>
</dbReference>
<evidence type="ECO:0000313" key="1">
    <source>
        <dbReference type="EMBL" id="KAI4803742.1"/>
    </source>
</evidence>
<reference evidence="1" key="1">
    <citation type="submission" date="2022-05" db="EMBL/GenBank/DDBJ databases">
        <title>Chromosome-level genome of Chaenocephalus aceratus.</title>
        <authorList>
            <person name="Park H."/>
        </authorList>
    </citation>
    <scope>NUCLEOTIDE SEQUENCE</scope>
    <source>
        <strain evidence="1">KU_202001</strain>
    </source>
</reference>
<keyword evidence="2" id="KW-1185">Reference proteome</keyword>
<proteinExistence type="predicted"/>
<gene>
    <name evidence="1" type="ORF">KUCAC02_025391</name>
</gene>
<dbReference type="Proteomes" id="UP001057452">
    <property type="component" value="Chromosome 15"/>
</dbReference>
<sequence>MSIAISDSGTESSYARSRKKCLIPETQASSEHGSDAAGTSHSSRTTHIQVSLPSSSGVAFNILWARGSPEFYASSGNNPSLVCQLRVALSLGRWVFKHIHQKRQEQADSGIPKVPAILSYLLEVKSALEAFNCTIYPREQTRFPLPAM</sequence>
<evidence type="ECO:0000313" key="2">
    <source>
        <dbReference type="Proteomes" id="UP001057452"/>
    </source>
</evidence>
<protein>
    <submittedName>
        <fullName evidence="1">Uncharacterized protein</fullName>
    </submittedName>
</protein>